<reference evidence="1" key="1">
    <citation type="submission" date="2021-03" db="EMBL/GenBank/DDBJ databases">
        <authorList>
            <consortium name="DOE Joint Genome Institute"/>
            <person name="Ahrendt S."/>
            <person name="Looney B.P."/>
            <person name="Miyauchi S."/>
            <person name="Morin E."/>
            <person name="Drula E."/>
            <person name="Courty P.E."/>
            <person name="Chicoki N."/>
            <person name="Fauchery L."/>
            <person name="Kohler A."/>
            <person name="Kuo A."/>
            <person name="Labutti K."/>
            <person name="Pangilinan J."/>
            <person name="Lipzen A."/>
            <person name="Riley R."/>
            <person name="Andreopoulos W."/>
            <person name="He G."/>
            <person name="Johnson J."/>
            <person name="Barry K.W."/>
            <person name="Grigoriev I.V."/>
            <person name="Nagy L."/>
            <person name="Hibbett D."/>
            <person name="Henrissat B."/>
            <person name="Matheny P.B."/>
            <person name="Labbe J."/>
            <person name="Martin F."/>
        </authorList>
    </citation>
    <scope>NUCLEOTIDE SEQUENCE</scope>
    <source>
        <strain evidence="1">HHB10654</strain>
    </source>
</reference>
<dbReference type="Proteomes" id="UP000814140">
    <property type="component" value="Unassembled WGS sequence"/>
</dbReference>
<proteinExistence type="predicted"/>
<name>A0ACB8SRV5_9AGAM</name>
<evidence type="ECO:0000313" key="1">
    <source>
        <dbReference type="EMBL" id="KAI0058583.1"/>
    </source>
</evidence>
<gene>
    <name evidence="1" type="ORF">BV25DRAFT_1810534</name>
</gene>
<evidence type="ECO:0000313" key="2">
    <source>
        <dbReference type="Proteomes" id="UP000814140"/>
    </source>
</evidence>
<comment type="caution">
    <text evidence="1">The sequence shown here is derived from an EMBL/GenBank/DDBJ whole genome shotgun (WGS) entry which is preliminary data.</text>
</comment>
<keyword evidence="2" id="KW-1185">Reference proteome</keyword>
<accession>A0ACB8SRV5</accession>
<reference evidence="1" key="2">
    <citation type="journal article" date="2022" name="New Phytol.">
        <title>Evolutionary transition to the ectomycorrhizal habit in the genomes of a hyperdiverse lineage of mushroom-forming fungi.</title>
        <authorList>
            <person name="Looney B."/>
            <person name="Miyauchi S."/>
            <person name="Morin E."/>
            <person name="Drula E."/>
            <person name="Courty P.E."/>
            <person name="Kohler A."/>
            <person name="Kuo A."/>
            <person name="LaButti K."/>
            <person name="Pangilinan J."/>
            <person name="Lipzen A."/>
            <person name="Riley R."/>
            <person name="Andreopoulos W."/>
            <person name="He G."/>
            <person name="Johnson J."/>
            <person name="Nolan M."/>
            <person name="Tritt A."/>
            <person name="Barry K.W."/>
            <person name="Grigoriev I.V."/>
            <person name="Nagy L.G."/>
            <person name="Hibbett D."/>
            <person name="Henrissat B."/>
            <person name="Matheny P.B."/>
            <person name="Labbe J."/>
            <person name="Martin F.M."/>
        </authorList>
    </citation>
    <scope>NUCLEOTIDE SEQUENCE</scope>
    <source>
        <strain evidence="1">HHB10654</strain>
    </source>
</reference>
<protein>
    <submittedName>
        <fullName evidence="1">FAD/NAD-P-binding domain-containing protein</fullName>
    </submittedName>
</protein>
<sequence length="568" mass="62166">MAIPNPRLDSVCVIGTGIAGLITAHTLLRDGFTNLVVLTRDKSVGGVWRADRVYPGLQANSVGGELIFSSLEMSLSDTADGRPTGSDLNAYMEKFAARCLDGKIRFETEVVKIQRGTSGSGWLVDVKDGRSGGSETLKFSRIVLCTGGCNTPTVPENLSPAAAKKAGFTGSVFHSVEFRSRIDEVLSTVKSVGTEGRDAADSVVIVGGGKSAQDVAAYLANEGRKVTVVYDTLDCFLASTKPMPDFVRKSRVLSIMSPHSNLRTCLEHFLHTTWLGAKIVHVFWNFLAGSAFTAIGAAEDSPLRRIHSPFWSIRISDEGVPSPNRFHMLAGSGKIDLVSPARVVSYGHDGKSVVLNDGRMLRADAVVLATGYSSSWASIFDDETSTTLGLNRHPPTASAEKYHWNYTSLANPPPAHPQAMQWAGSIYRGLVPAKNIARRDFAINGATFSTNHGMVYEVASHWISSYFLGDRMRLPATAEDALETTERQAAWMRQRYPDMLVWMNESYTSKLDFCNWPQAIDELLEDMELPSMRSGGSWITWPFKTISLKEISKLTEEREAKRALILSL</sequence>
<organism evidence="1 2">
    <name type="scientific">Artomyces pyxidatus</name>
    <dbReference type="NCBI Taxonomy" id="48021"/>
    <lineage>
        <taxon>Eukaryota</taxon>
        <taxon>Fungi</taxon>
        <taxon>Dikarya</taxon>
        <taxon>Basidiomycota</taxon>
        <taxon>Agaricomycotina</taxon>
        <taxon>Agaricomycetes</taxon>
        <taxon>Russulales</taxon>
        <taxon>Auriscalpiaceae</taxon>
        <taxon>Artomyces</taxon>
    </lineage>
</organism>
<dbReference type="EMBL" id="MU277234">
    <property type="protein sequence ID" value="KAI0058583.1"/>
    <property type="molecule type" value="Genomic_DNA"/>
</dbReference>